<feature type="compositionally biased region" description="Low complexity" evidence="5">
    <location>
        <begin position="850"/>
        <end position="864"/>
    </location>
</feature>
<comment type="caution">
    <text evidence="7">The sequence shown here is derived from an EMBL/GenBank/DDBJ whole genome shotgun (WGS) entry which is preliminary data.</text>
</comment>
<evidence type="ECO:0000256" key="3">
    <source>
        <dbReference type="ARBA" id="ARBA00023242"/>
    </source>
</evidence>
<dbReference type="PROSITE" id="PS50071">
    <property type="entry name" value="HOMEOBOX_2"/>
    <property type="match status" value="1"/>
</dbReference>
<gene>
    <name evidence="7" type="ORF">HK100_004536</name>
</gene>
<feature type="region of interest" description="Disordered" evidence="5">
    <location>
        <begin position="372"/>
        <end position="427"/>
    </location>
</feature>
<evidence type="ECO:0000256" key="1">
    <source>
        <dbReference type="ARBA" id="ARBA00023125"/>
    </source>
</evidence>
<dbReference type="InterPro" id="IPR050224">
    <property type="entry name" value="TALE_homeobox"/>
</dbReference>
<evidence type="ECO:0000256" key="4">
    <source>
        <dbReference type="PROSITE-ProRule" id="PRU00108"/>
    </source>
</evidence>
<evidence type="ECO:0000256" key="2">
    <source>
        <dbReference type="ARBA" id="ARBA00023155"/>
    </source>
</evidence>
<evidence type="ECO:0000313" key="7">
    <source>
        <dbReference type="EMBL" id="KAJ3133275.1"/>
    </source>
</evidence>
<dbReference type="SUPFAM" id="SSF46689">
    <property type="entry name" value="Homeodomain-like"/>
    <property type="match status" value="1"/>
</dbReference>
<feature type="region of interest" description="Disordered" evidence="5">
    <location>
        <begin position="212"/>
        <end position="232"/>
    </location>
</feature>
<keyword evidence="1 4" id="KW-0238">DNA-binding</keyword>
<feature type="compositionally biased region" description="Basic residues" evidence="5">
    <location>
        <begin position="128"/>
        <end position="143"/>
    </location>
</feature>
<feature type="region of interest" description="Disordered" evidence="5">
    <location>
        <begin position="118"/>
        <end position="184"/>
    </location>
</feature>
<name>A0AAD5T820_9FUNG</name>
<feature type="DNA-binding region" description="Homeobox" evidence="4">
    <location>
        <begin position="257"/>
        <end position="319"/>
    </location>
</feature>
<keyword evidence="8" id="KW-1185">Reference proteome</keyword>
<keyword evidence="2 4" id="KW-0371">Homeobox</keyword>
<feature type="region of interest" description="Disordered" evidence="5">
    <location>
        <begin position="845"/>
        <end position="865"/>
    </location>
</feature>
<dbReference type="InterPro" id="IPR009057">
    <property type="entry name" value="Homeodomain-like_sf"/>
</dbReference>
<reference evidence="7" key="1">
    <citation type="submission" date="2020-05" db="EMBL/GenBank/DDBJ databases">
        <title>Phylogenomic resolution of chytrid fungi.</title>
        <authorList>
            <person name="Stajich J.E."/>
            <person name="Amses K."/>
            <person name="Simmons R."/>
            <person name="Seto K."/>
            <person name="Myers J."/>
            <person name="Bonds A."/>
            <person name="Quandt C.A."/>
            <person name="Barry K."/>
            <person name="Liu P."/>
            <person name="Grigoriev I."/>
            <person name="Longcore J.E."/>
            <person name="James T.Y."/>
        </authorList>
    </citation>
    <scope>NUCLEOTIDE SEQUENCE</scope>
    <source>
        <strain evidence="7">JEL0513</strain>
    </source>
</reference>
<protein>
    <recommendedName>
        <fullName evidence="6">Homeobox domain-containing protein</fullName>
    </recommendedName>
</protein>
<dbReference type="AlphaFoldDB" id="A0AAD5T820"/>
<organism evidence="7 8">
    <name type="scientific">Physocladia obscura</name>
    <dbReference type="NCBI Taxonomy" id="109957"/>
    <lineage>
        <taxon>Eukaryota</taxon>
        <taxon>Fungi</taxon>
        <taxon>Fungi incertae sedis</taxon>
        <taxon>Chytridiomycota</taxon>
        <taxon>Chytridiomycota incertae sedis</taxon>
        <taxon>Chytridiomycetes</taxon>
        <taxon>Chytridiales</taxon>
        <taxon>Chytriomycetaceae</taxon>
        <taxon>Physocladia</taxon>
    </lineage>
</organism>
<keyword evidence="3 4" id="KW-0539">Nucleus</keyword>
<dbReference type="GO" id="GO:0005634">
    <property type="term" value="C:nucleus"/>
    <property type="evidence" value="ECO:0007669"/>
    <property type="project" value="UniProtKB-SubCell"/>
</dbReference>
<dbReference type="SMART" id="SM00389">
    <property type="entry name" value="HOX"/>
    <property type="match status" value="1"/>
</dbReference>
<dbReference type="Pfam" id="PF05920">
    <property type="entry name" value="Homeobox_KN"/>
    <property type="match status" value="1"/>
</dbReference>
<feature type="compositionally biased region" description="Low complexity" evidence="5">
    <location>
        <begin position="658"/>
        <end position="683"/>
    </location>
</feature>
<feature type="region of interest" description="Disordered" evidence="5">
    <location>
        <begin position="651"/>
        <end position="683"/>
    </location>
</feature>
<sequence length="968" mass="104460">MENGAAGQALQERQPLLPRVTDIVATLREEERIGQGHSWVGAGSLPGPGPGQRETEAMQIEMGNGNISGDGSNNGAETGMGMGTTTGIGMSTGMGMGMGLGISVGGGVVQGVGGGRIRAHSAQSHPHNYQRHQQQHQHQHPYHSHPYNNSNSNNNNTHFNQLQQQQQLPTQQQVLQHQHQHHQHRHPYAHVLSSSASVNVNTNAGAIVDDSAAASGPGLGRRRTVSASSSSTPLRLLPATAGSSAAIAKVVAAAAPVESKRLNYSNEVRTTLLSWLSHNKDYPYPTDADKNDLALKTGLTLQQVNNWFINARRRKYQYMVDDVVSTAVLPPAQSQAHMSPTAIATNTATNTNSSTASTTTTTTTSLILASKTIAPNPVQLPKPNNPNEPGTSSPSPAPSLSLPGSANSSFSSTGARPFEQLQQQQQQHQQQQLQMQLQQQQQLQQKQQQQKQLLQEQQYQQQQEQQYQQQQQQQQLSPLNHQSLAHSQQNSQPSHVVQVPLSEADRRMVLAGVGPGRRRAFSGNAASTHTTPPSHSPYWKTAAESLAQQRNSIFNSKSITQELLQSSQQSVGSGHRLSQNTPIQNVYKLEPSVPIVIAKSPQQQNHLSKSQFGSPAVSLEQQNNGGVFTRSPLISAPTHHIQHLQQSLTQFSVSTDTPGSPSAVGPSASFQYQQQQHQTRLRQTSSPLKMTTTMSQPLAPLTWKQFESFASTPRTALTSTPLSARLPDSTEIETPLSSTDSSYDAKRNNLSIANRVPLTPGQFESNFSVPLTPRTALPPSTPLSRSQFETFAPTALSGSESTVAKKGAIALAAPPLTRSQFEPYSMTPRTALSSGVAIIAVQLPSPQPPLQSSSPLSTSSSPKQPRLETVFEGANSNNTLDVLNSGAVNREILEPCFGESGVNNLDHGDVNDDSMNIAQREKIIGVSTDGGPTEMEGVVQQSRMKDSLDYAAKQVSNRWQERDAIWGI</sequence>
<accession>A0AAD5T820</accession>
<dbReference type="Proteomes" id="UP001211907">
    <property type="component" value="Unassembled WGS sequence"/>
</dbReference>
<dbReference type="PANTHER" id="PTHR11850">
    <property type="entry name" value="HOMEOBOX PROTEIN TRANSCRIPTION FACTORS"/>
    <property type="match status" value="1"/>
</dbReference>
<evidence type="ECO:0000256" key="5">
    <source>
        <dbReference type="SAM" id="MobiDB-lite"/>
    </source>
</evidence>
<feature type="compositionally biased region" description="Low complexity" evidence="5">
    <location>
        <begin position="144"/>
        <end position="177"/>
    </location>
</feature>
<dbReference type="EMBL" id="JADGJH010000222">
    <property type="protein sequence ID" value="KAJ3133275.1"/>
    <property type="molecule type" value="Genomic_DNA"/>
</dbReference>
<feature type="domain" description="Homeobox" evidence="6">
    <location>
        <begin position="255"/>
        <end position="318"/>
    </location>
</feature>
<feature type="region of interest" description="Disordered" evidence="5">
    <location>
        <begin position="516"/>
        <end position="537"/>
    </location>
</feature>
<proteinExistence type="predicted"/>
<evidence type="ECO:0000259" key="6">
    <source>
        <dbReference type="PROSITE" id="PS50071"/>
    </source>
</evidence>
<dbReference type="GO" id="GO:0003677">
    <property type="term" value="F:DNA binding"/>
    <property type="evidence" value="ECO:0007669"/>
    <property type="project" value="UniProtKB-UniRule"/>
</dbReference>
<dbReference type="Gene3D" id="1.10.10.60">
    <property type="entry name" value="Homeodomain-like"/>
    <property type="match status" value="1"/>
</dbReference>
<dbReference type="CDD" id="cd00086">
    <property type="entry name" value="homeodomain"/>
    <property type="match status" value="1"/>
</dbReference>
<dbReference type="InterPro" id="IPR008422">
    <property type="entry name" value="KN_HD"/>
</dbReference>
<comment type="subcellular location">
    <subcellularLocation>
        <location evidence="4">Nucleus</location>
    </subcellularLocation>
</comment>
<evidence type="ECO:0000313" key="8">
    <source>
        <dbReference type="Proteomes" id="UP001211907"/>
    </source>
</evidence>
<feature type="region of interest" description="Disordered" evidence="5">
    <location>
        <begin position="472"/>
        <end position="497"/>
    </location>
</feature>
<feature type="compositionally biased region" description="Polar residues" evidence="5">
    <location>
        <begin position="477"/>
        <end position="495"/>
    </location>
</feature>
<feature type="compositionally biased region" description="Polar residues" evidence="5">
    <location>
        <begin position="524"/>
        <end position="533"/>
    </location>
</feature>
<dbReference type="GO" id="GO:0006355">
    <property type="term" value="P:regulation of DNA-templated transcription"/>
    <property type="evidence" value="ECO:0007669"/>
    <property type="project" value="InterPro"/>
</dbReference>
<dbReference type="InterPro" id="IPR001356">
    <property type="entry name" value="HD"/>
</dbReference>
<feature type="compositionally biased region" description="Low complexity" evidence="5">
    <location>
        <begin position="389"/>
        <end position="412"/>
    </location>
</feature>